<evidence type="ECO:0000313" key="2">
    <source>
        <dbReference type="EMBL" id="KAL1242067.1"/>
    </source>
</evidence>
<proteinExistence type="predicted"/>
<feature type="compositionally biased region" description="Low complexity" evidence="1">
    <location>
        <begin position="85"/>
        <end position="101"/>
    </location>
</feature>
<protein>
    <submittedName>
        <fullName evidence="2">Lariat debranching enzyme</fullName>
    </submittedName>
</protein>
<name>A0ABR3KRR9_TRISP</name>
<feature type="compositionally biased region" description="Polar residues" evidence="1">
    <location>
        <begin position="75"/>
        <end position="84"/>
    </location>
</feature>
<feature type="region of interest" description="Disordered" evidence="1">
    <location>
        <begin position="110"/>
        <end position="129"/>
    </location>
</feature>
<comment type="caution">
    <text evidence="2">The sequence shown here is derived from an EMBL/GenBank/DDBJ whole genome shotgun (WGS) entry which is preliminary data.</text>
</comment>
<organism evidence="2 3">
    <name type="scientific">Trichinella spiralis</name>
    <name type="common">Trichina worm</name>
    <dbReference type="NCBI Taxonomy" id="6334"/>
    <lineage>
        <taxon>Eukaryota</taxon>
        <taxon>Metazoa</taxon>
        <taxon>Ecdysozoa</taxon>
        <taxon>Nematoda</taxon>
        <taxon>Enoplea</taxon>
        <taxon>Dorylaimia</taxon>
        <taxon>Trichinellida</taxon>
        <taxon>Trichinellidae</taxon>
        <taxon>Trichinella</taxon>
    </lineage>
</organism>
<reference evidence="2 3" key="1">
    <citation type="submission" date="2024-07" db="EMBL/GenBank/DDBJ databases">
        <title>Enhanced genomic and transcriptomic resources for Trichinella pseudospiralis and T. spiralis underpin the discovery of pronounced molecular differences between stages and species.</title>
        <authorList>
            <person name="Pasi K.K."/>
            <person name="La Rosa G."/>
            <person name="Gomez-Morales M.A."/>
            <person name="Tosini F."/>
            <person name="Sumanam S."/>
            <person name="Young N.D."/>
            <person name="Chang B.C."/>
            <person name="Robin G.B."/>
        </authorList>
    </citation>
    <scope>NUCLEOTIDE SEQUENCE [LARGE SCALE GENOMIC DNA]</scope>
    <source>
        <strain evidence="2">ISS534</strain>
    </source>
</reference>
<keyword evidence="3" id="KW-1185">Reference proteome</keyword>
<feature type="compositionally biased region" description="Acidic residues" evidence="1">
    <location>
        <begin position="119"/>
        <end position="129"/>
    </location>
</feature>
<dbReference type="Proteomes" id="UP001558632">
    <property type="component" value="Unassembled WGS sequence"/>
</dbReference>
<dbReference type="EMBL" id="JBEUSY010000227">
    <property type="protein sequence ID" value="KAL1242067.1"/>
    <property type="molecule type" value="Genomic_DNA"/>
</dbReference>
<gene>
    <name evidence="2" type="ORF">TSPI_10158</name>
</gene>
<evidence type="ECO:0000313" key="3">
    <source>
        <dbReference type="Proteomes" id="UP001558632"/>
    </source>
</evidence>
<evidence type="ECO:0000256" key="1">
    <source>
        <dbReference type="SAM" id="MobiDB-lite"/>
    </source>
</evidence>
<sequence>MPSPLSGELYNFAPTEQEMAALREALNNDLTVREKFCQRSTNENVSLSINSQTTEFCARFEVSDMVKLLLEKLETTSSNYSEPNATTTTTSTSSGVAVTSSEDPQFAQAEVRNMPPSENPDEICLDDIL</sequence>
<accession>A0ABR3KRR9</accession>
<feature type="region of interest" description="Disordered" evidence="1">
    <location>
        <begin position="75"/>
        <end position="104"/>
    </location>
</feature>